<feature type="transmembrane region" description="Helical" evidence="1">
    <location>
        <begin position="21"/>
        <end position="44"/>
    </location>
</feature>
<feature type="transmembrane region" description="Helical" evidence="1">
    <location>
        <begin position="64"/>
        <end position="88"/>
    </location>
</feature>
<accession>A0ABZ0RC79</accession>
<evidence type="ECO:0000313" key="2">
    <source>
        <dbReference type="EMBL" id="WPJ88362.1"/>
    </source>
</evidence>
<dbReference type="RefSeq" id="WP_274734469.1">
    <property type="nucleotide sequence ID" value="NZ_CP138854.1"/>
</dbReference>
<proteinExistence type="predicted"/>
<reference evidence="2 3" key="1">
    <citation type="submission" date="2023-10" db="EMBL/GenBank/DDBJ databases">
        <authorList>
            <person name="Choi B."/>
        </authorList>
    </citation>
    <scope>NUCLEOTIDE SEQUENCE [LARGE SCALE GENOMIC DNA]</scope>
    <source>
        <strain evidence="2 3">UMB5448B</strain>
    </source>
</reference>
<keyword evidence="1" id="KW-1133">Transmembrane helix</keyword>
<keyword evidence="1" id="KW-0812">Transmembrane</keyword>
<name>A0ABZ0RC79_9ACTO</name>
<dbReference type="Proteomes" id="UP001323411">
    <property type="component" value="Chromosome"/>
</dbReference>
<evidence type="ECO:0000313" key="3">
    <source>
        <dbReference type="Proteomes" id="UP001323411"/>
    </source>
</evidence>
<evidence type="ECO:0000256" key="1">
    <source>
        <dbReference type="SAM" id="Phobius"/>
    </source>
</evidence>
<gene>
    <name evidence="2" type="ORF">R0V15_05665</name>
</gene>
<organism evidence="2 3">
    <name type="scientific">Schaalia turicensis</name>
    <dbReference type="NCBI Taxonomy" id="131111"/>
    <lineage>
        <taxon>Bacteria</taxon>
        <taxon>Bacillati</taxon>
        <taxon>Actinomycetota</taxon>
        <taxon>Actinomycetes</taxon>
        <taxon>Actinomycetales</taxon>
        <taxon>Actinomycetaceae</taxon>
        <taxon>Schaalia</taxon>
    </lineage>
</organism>
<sequence>MESSLMIDNKFTRMAIGFARRTYGVAGALLVIAIFLQIAGPFAMLELNELPAGTADPVKVGLAYVVKVLMDIFTVQLAGIAALIGFLAHPVLTAVVKEEGSGAGGVVVPHGGAEETTVH</sequence>
<keyword evidence="1" id="KW-0472">Membrane</keyword>
<dbReference type="EMBL" id="CP138854">
    <property type="protein sequence ID" value="WPJ88362.1"/>
    <property type="molecule type" value="Genomic_DNA"/>
</dbReference>
<protein>
    <submittedName>
        <fullName evidence="2">Uncharacterized protein</fullName>
    </submittedName>
</protein>
<keyword evidence="3" id="KW-1185">Reference proteome</keyword>